<dbReference type="RefSeq" id="WP_150439230.1">
    <property type="nucleotide sequence ID" value="NZ_VYKL01000014.1"/>
</dbReference>
<dbReference type="Gene3D" id="3.40.50.1820">
    <property type="entry name" value="alpha/beta hydrolase"/>
    <property type="match status" value="1"/>
</dbReference>
<dbReference type="AlphaFoldDB" id="A0A5J5HWB2"/>
<evidence type="ECO:0000313" key="3">
    <source>
        <dbReference type="EMBL" id="KAA9027002.1"/>
    </source>
</evidence>
<keyword evidence="1 3" id="KW-0378">Hydrolase</keyword>
<accession>A0A5J5HWB2</accession>
<evidence type="ECO:0000313" key="4">
    <source>
        <dbReference type="Proteomes" id="UP000326671"/>
    </source>
</evidence>
<dbReference type="GO" id="GO:0016787">
    <property type="term" value="F:hydrolase activity"/>
    <property type="evidence" value="ECO:0007669"/>
    <property type="project" value="UniProtKB-KW"/>
</dbReference>
<name>A0A5J5HWB2_9BACI</name>
<dbReference type="InterPro" id="IPR050266">
    <property type="entry name" value="AB_hydrolase_sf"/>
</dbReference>
<protein>
    <submittedName>
        <fullName evidence="3">Alpha/beta hydrolase</fullName>
    </submittedName>
</protein>
<dbReference type="Proteomes" id="UP000326671">
    <property type="component" value="Unassembled WGS sequence"/>
</dbReference>
<keyword evidence="4" id="KW-1185">Reference proteome</keyword>
<feature type="domain" description="Peptidase S33 tripeptidyl aminopeptidase-like C-terminal" evidence="2">
    <location>
        <begin position="25"/>
        <end position="88"/>
    </location>
</feature>
<comment type="caution">
    <text evidence="3">The sequence shown here is derived from an EMBL/GenBank/DDBJ whole genome shotgun (WGS) entry which is preliminary data.</text>
</comment>
<dbReference type="InterPro" id="IPR029058">
    <property type="entry name" value="AB_hydrolase_fold"/>
</dbReference>
<dbReference type="EMBL" id="VYKL01000014">
    <property type="protein sequence ID" value="KAA9027002.1"/>
    <property type="molecule type" value="Genomic_DNA"/>
</dbReference>
<dbReference type="GO" id="GO:0016020">
    <property type="term" value="C:membrane"/>
    <property type="evidence" value="ECO:0007669"/>
    <property type="project" value="TreeGrafter"/>
</dbReference>
<reference evidence="3 4" key="1">
    <citation type="submission" date="2019-09" db="EMBL/GenBank/DDBJ databases">
        <title>Whole genome sequences of isolates from the Mars Exploration Rovers.</title>
        <authorList>
            <person name="Seuylemezian A."/>
            <person name="Vaishampayan P."/>
        </authorList>
    </citation>
    <scope>NUCLEOTIDE SEQUENCE [LARGE SCALE GENOMIC DNA]</scope>
    <source>
        <strain evidence="3 4">MER_TA_151</strain>
    </source>
</reference>
<gene>
    <name evidence="3" type="ORF">F4V44_06715</name>
</gene>
<dbReference type="InterPro" id="IPR013595">
    <property type="entry name" value="Pept_S33_TAP-like_C"/>
</dbReference>
<dbReference type="PANTHER" id="PTHR43798:SF31">
    <property type="entry name" value="AB HYDROLASE SUPERFAMILY PROTEIN YCLE"/>
    <property type="match status" value="1"/>
</dbReference>
<organism evidence="3 4">
    <name type="scientific">Niallia endozanthoxylica</name>
    <dbReference type="NCBI Taxonomy" id="2036016"/>
    <lineage>
        <taxon>Bacteria</taxon>
        <taxon>Bacillati</taxon>
        <taxon>Bacillota</taxon>
        <taxon>Bacilli</taxon>
        <taxon>Bacillales</taxon>
        <taxon>Bacillaceae</taxon>
        <taxon>Niallia</taxon>
    </lineage>
</organism>
<dbReference type="Pfam" id="PF08386">
    <property type="entry name" value="Abhydrolase_4"/>
    <property type="match status" value="1"/>
</dbReference>
<dbReference type="SUPFAM" id="SSF53474">
    <property type="entry name" value="alpha/beta-Hydrolases"/>
    <property type="match status" value="1"/>
</dbReference>
<evidence type="ECO:0000256" key="1">
    <source>
        <dbReference type="ARBA" id="ARBA00022801"/>
    </source>
</evidence>
<dbReference type="PANTHER" id="PTHR43798">
    <property type="entry name" value="MONOACYLGLYCEROL LIPASE"/>
    <property type="match status" value="1"/>
</dbReference>
<evidence type="ECO:0000259" key="2">
    <source>
        <dbReference type="Pfam" id="PF08386"/>
    </source>
</evidence>
<dbReference type="OrthoDB" id="9773293at2"/>
<proteinExistence type="predicted"/>
<sequence length="92" mass="10445">MGMIASSYGTIQSVKALRDEDLRSELSSVHVPTLLLHGTEDQICPYDFALHLLEKLPNAQLLPFEESGHGVFHDEREKFNRVIVDFLKHSLI</sequence>